<evidence type="ECO:0000256" key="18">
    <source>
        <dbReference type="ARBA" id="ARBA00023180"/>
    </source>
</evidence>
<feature type="transmembrane region" description="Helical" evidence="19">
    <location>
        <begin position="575"/>
        <end position="597"/>
    </location>
</feature>
<evidence type="ECO:0000313" key="23">
    <source>
        <dbReference type="EMBL" id="KAK7493195.1"/>
    </source>
</evidence>
<dbReference type="InterPro" id="IPR051237">
    <property type="entry name" value="Ferric-chelate_Red/DefProt"/>
</dbReference>
<evidence type="ECO:0000256" key="9">
    <source>
        <dbReference type="ARBA" id="ARBA00022588"/>
    </source>
</evidence>
<comment type="caution">
    <text evidence="23">The sequence shown here is derived from an EMBL/GenBank/DDBJ whole genome shotgun (WGS) entry which is preliminary data.</text>
</comment>
<keyword evidence="13" id="KW-0249">Electron transport</keyword>
<evidence type="ECO:0000256" key="5">
    <source>
        <dbReference type="ARBA" id="ARBA00009195"/>
    </source>
</evidence>
<evidence type="ECO:0000256" key="10">
    <source>
        <dbReference type="ARBA" id="ARBA00022692"/>
    </source>
</evidence>
<comment type="similarity">
    <text evidence="4">Belongs to the insect defense protein family.</text>
</comment>
<keyword evidence="24" id="KW-1185">Reference proteome</keyword>
<evidence type="ECO:0000256" key="8">
    <source>
        <dbReference type="ARBA" id="ARBA00022529"/>
    </source>
</evidence>
<feature type="domain" description="Cytochrome b561" evidence="21">
    <location>
        <begin position="347"/>
        <end position="550"/>
    </location>
</feature>
<dbReference type="GO" id="GO:0045087">
    <property type="term" value="P:innate immune response"/>
    <property type="evidence" value="ECO:0007669"/>
    <property type="project" value="UniProtKB-KW"/>
</dbReference>
<dbReference type="Gene3D" id="2.60.40.4060">
    <property type="entry name" value="Reeler domain"/>
    <property type="match status" value="1"/>
</dbReference>
<dbReference type="SMART" id="SM00665">
    <property type="entry name" value="B561"/>
    <property type="match status" value="1"/>
</dbReference>
<reference evidence="23 24" key="1">
    <citation type="journal article" date="2023" name="Sci. Data">
        <title>Genome assembly of the Korean intertidal mud-creeper Batillaria attramentaria.</title>
        <authorList>
            <person name="Patra A.K."/>
            <person name="Ho P.T."/>
            <person name="Jun S."/>
            <person name="Lee S.J."/>
            <person name="Kim Y."/>
            <person name="Won Y.J."/>
        </authorList>
    </citation>
    <scope>NUCLEOTIDE SEQUENCE [LARGE SCALE GENOMIC DNA]</scope>
    <source>
        <strain evidence="23">Wonlab-2016</strain>
    </source>
</reference>
<feature type="transmembrane region" description="Helical" evidence="19">
    <location>
        <begin position="459"/>
        <end position="478"/>
    </location>
</feature>
<keyword evidence="10 19" id="KW-0812">Transmembrane</keyword>
<evidence type="ECO:0000256" key="2">
    <source>
        <dbReference type="ARBA" id="ARBA00004141"/>
    </source>
</evidence>
<proteinExistence type="inferred from homology"/>
<evidence type="ECO:0000256" key="20">
    <source>
        <dbReference type="SAM" id="SignalP"/>
    </source>
</evidence>
<dbReference type="CDD" id="cd08544">
    <property type="entry name" value="Reeler"/>
    <property type="match status" value="1"/>
</dbReference>
<evidence type="ECO:0000256" key="12">
    <source>
        <dbReference type="ARBA" id="ARBA00022859"/>
    </source>
</evidence>
<evidence type="ECO:0000256" key="3">
    <source>
        <dbReference type="ARBA" id="ARBA00004613"/>
    </source>
</evidence>
<dbReference type="Pfam" id="PF03351">
    <property type="entry name" value="DOMON"/>
    <property type="match status" value="1"/>
</dbReference>
<evidence type="ECO:0000256" key="7">
    <source>
        <dbReference type="ARBA" id="ARBA00022525"/>
    </source>
</evidence>
<dbReference type="EMBL" id="JACVVK020000095">
    <property type="protein sequence ID" value="KAK7493195.1"/>
    <property type="molecule type" value="Genomic_DNA"/>
</dbReference>
<evidence type="ECO:0000256" key="4">
    <source>
        <dbReference type="ARBA" id="ARBA00008501"/>
    </source>
</evidence>
<evidence type="ECO:0000256" key="19">
    <source>
        <dbReference type="SAM" id="Phobius"/>
    </source>
</evidence>
<evidence type="ECO:0000256" key="13">
    <source>
        <dbReference type="ARBA" id="ARBA00022982"/>
    </source>
</evidence>
<comment type="cofactor">
    <cofactor evidence="1">
        <name>heme b</name>
        <dbReference type="ChEBI" id="CHEBI:60344"/>
    </cofactor>
</comment>
<gene>
    <name evidence="23" type="ORF">BaRGS_00015532</name>
</gene>
<keyword evidence="6" id="KW-0813">Transport</keyword>
<name>A0ABD0L241_9CAEN</name>
<dbReference type="PANTHER" id="PTHR45828:SF9">
    <property type="entry name" value="CELL WALL INTEGRITY AND STRESS RESPONSE COMPONENT 4-LIKE-RELATED"/>
    <property type="match status" value="1"/>
</dbReference>
<evidence type="ECO:0000259" key="22">
    <source>
        <dbReference type="PROSITE" id="PS51019"/>
    </source>
</evidence>
<keyword evidence="17 19" id="KW-0472">Membrane</keyword>
<evidence type="ECO:0000256" key="16">
    <source>
        <dbReference type="ARBA" id="ARBA00023022"/>
    </source>
</evidence>
<organism evidence="23 24">
    <name type="scientific">Batillaria attramentaria</name>
    <dbReference type="NCBI Taxonomy" id="370345"/>
    <lineage>
        <taxon>Eukaryota</taxon>
        <taxon>Metazoa</taxon>
        <taxon>Spiralia</taxon>
        <taxon>Lophotrochozoa</taxon>
        <taxon>Mollusca</taxon>
        <taxon>Gastropoda</taxon>
        <taxon>Caenogastropoda</taxon>
        <taxon>Sorbeoconcha</taxon>
        <taxon>Cerithioidea</taxon>
        <taxon>Batillariidae</taxon>
        <taxon>Batillaria</taxon>
    </lineage>
</organism>
<dbReference type="InterPro" id="IPR042307">
    <property type="entry name" value="Reeler_sf"/>
</dbReference>
<evidence type="ECO:0000256" key="14">
    <source>
        <dbReference type="ARBA" id="ARBA00022989"/>
    </source>
</evidence>
<dbReference type="GO" id="GO:0042742">
    <property type="term" value="P:defense response to bacterium"/>
    <property type="evidence" value="ECO:0007669"/>
    <property type="project" value="UniProtKB-KW"/>
</dbReference>
<dbReference type="PROSITE" id="PS51019">
    <property type="entry name" value="REELIN"/>
    <property type="match status" value="1"/>
</dbReference>
<feature type="chain" id="PRO_5044844322" description="Ferric-chelate reductase 1" evidence="20">
    <location>
        <begin position="34"/>
        <end position="598"/>
    </location>
</feature>
<feature type="domain" description="Reelin" evidence="22">
    <location>
        <begin position="28"/>
        <end position="195"/>
    </location>
</feature>
<dbReference type="PANTHER" id="PTHR45828">
    <property type="entry name" value="CYTOCHROME B561/FERRIC REDUCTASE TRANSMEMBRANE"/>
    <property type="match status" value="1"/>
</dbReference>
<keyword evidence="16" id="KW-0044">Antibiotic</keyword>
<accession>A0ABD0L241</accession>
<protein>
    <recommendedName>
        <fullName evidence="25">Ferric-chelate reductase 1</fullName>
    </recommendedName>
</protein>
<keyword evidence="8" id="KW-0929">Antimicrobial</keyword>
<dbReference type="InterPro" id="IPR002861">
    <property type="entry name" value="Reeler_dom"/>
</dbReference>
<evidence type="ECO:0000256" key="15">
    <source>
        <dbReference type="ARBA" id="ARBA00023004"/>
    </source>
</evidence>
<comment type="subcellular location">
    <subcellularLocation>
        <location evidence="2">Membrane</location>
        <topology evidence="2">Multi-pass membrane protein</topology>
    </subcellularLocation>
    <subcellularLocation>
        <location evidence="3">Secreted</location>
    </subcellularLocation>
</comment>
<dbReference type="GO" id="GO:0016020">
    <property type="term" value="C:membrane"/>
    <property type="evidence" value="ECO:0007669"/>
    <property type="project" value="UniProtKB-SubCell"/>
</dbReference>
<dbReference type="Pfam" id="PF02014">
    <property type="entry name" value="Reeler"/>
    <property type="match status" value="1"/>
</dbReference>
<feature type="transmembrane region" description="Helical" evidence="19">
    <location>
        <begin position="499"/>
        <end position="519"/>
    </location>
</feature>
<dbReference type="Proteomes" id="UP001519460">
    <property type="component" value="Unassembled WGS sequence"/>
</dbReference>
<feature type="transmembrane region" description="Helical" evidence="19">
    <location>
        <begin position="385"/>
        <end position="406"/>
    </location>
</feature>
<comment type="similarity">
    <text evidence="5">Belongs to the FRRS1 family.</text>
</comment>
<keyword evidence="18" id="KW-0325">Glycoprotein</keyword>
<evidence type="ECO:0008006" key="25">
    <source>
        <dbReference type="Google" id="ProtNLM"/>
    </source>
</evidence>
<feature type="transmembrane region" description="Helical" evidence="19">
    <location>
        <begin position="525"/>
        <end position="544"/>
    </location>
</feature>
<evidence type="ECO:0000256" key="1">
    <source>
        <dbReference type="ARBA" id="ARBA00001970"/>
    </source>
</evidence>
<evidence type="ECO:0000313" key="24">
    <source>
        <dbReference type="Proteomes" id="UP001519460"/>
    </source>
</evidence>
<keyword evidence="7" id="KW-0964">Secreted</keyword>
<keyword evidence="12" id="KW-0391">Immunity</keyword>
<keyword evidence="15" id="KW-0408">Iron</keyword>
<keyword evidence="11 20" id="KW-0732">Signal</keyword>
<evidence type="ECO:0000256" key="6">
    <source>
        <dbReference type="ARBA" id="ARBA00022448"/>
    </source>
</evidence>
<dbReference type="InterPro" id="IPR006593">
    <property type="entry name" value="Cyt_b561/ferric_Rdtase_TM"/>
</dbReference>
<keyword evidence="9" id="KW-0399">Innate immunity</keyword>
<feature type="signal peptide" evidence="20">
    <location>
        <begin position="1"/>
        <end position="33"/>
    </location>
</feature>
<feature type="transmembrane region" description="Helical" evidence="19">
    <location>
        <begin position="427"/>
        <end position="447"/>
    </location>
</feature>
<dbReference type="GO" id="GO:0005576">
    <property type="term" value="C:extracellular region"/>
    <property type="evidence" value="ECO:0007669"/>
    <property type="project" value="UniProtKB-SubCell"/>
</dbReference>
<sequence length="598" mass="66453">MKFRASTAATFAAMRNIAFYCLIVIFLQRQAEAYPDGPPTDTCLTMFPKHGHPYEQQTGTSPFYVQLSPTTYSPGINITVTLTSTDQRLFRGLQVKATRSTGNTESLVGRFVHAPANKTKIITCEGGYKNMATHANADDVHSVVLIWRAPDENVGDIVFTATILETFTVFWYGLTATLNTDNSSPLVPAYPLLGEVLNDLEDLDLSTCGSSKGCFLWPRYCSGSDCKAATTFWQDGDHFRFELMATGATYVGIGISDDVKMGGDETLTCTANDVMMSVQHGFNPDLWNHRMVRDQLSDVKVRASDGRIMCSFRRPRVAVTRDVDQEADHLHLHNKLVNLSKWLSTGTDVIRQHFEMPPVTDQKVSFRSNEIYRGSILSLEARTHAALMVVAWVTLVGLTTAMSRYFKPWLGKRVYCGTNMWFQVHRGAAVLAGLLTVSSVILIFVYIGGFTELEENEHAIVGLTVASMVVVQILAGMLRPDKGDDSRPIFNWVHRILGQCAHILSAAAMFLAFYIRYIPAVMRDFGVAVLSTWVAVQVGWTVVFELRQRCCKKADPAAKPEERTLMQELITVDSLLLFFYVVTLLALGAATLTAILIF</sequence>
<dbReference type="CDD" id="cd08760">
    <property type="entry name" value="Cyt_b561_FRRS1_like"/>
    <property type="match status" value="1"/>
</dbReference>
<evidence type="ECO:0000256" key="11">
    <source>
        <dbReference type="ARBA" id="ARBA00022729"/>
    </source>
</evidence>
<evidence type="ECO:0000259" key="21">
    <source>
        <dbReference type="PROSITE" id="PS50939"/>
    </source>
</evidence>
<dbReference type="PROSITE" id="PS50939">
    <property type="entry name" value="CYTOCHROME_B561"/>
    <property type="match status" value="1"/>
</dbReference>
<dbReference type="InterPro" id="IPR005018">
    <property type="entry name" value="DOMON_domain"/>
</dbReference>
<dbReference type="Gene3D" id="1.20.120.1770">
    <property type="match status" value="1"/>
</dbReference>
<keyword evidence="14 19" id="KW-1133">Transmembrane helix</keyword>
<dbReference type="AlphaFoldDB" id="A0ABD0L241"/>
<evidence type="ECO:0000256" key="17">
    <source>
        <dbReference type="ARBA" id="ARBA00023136"/>
    </source>
</evidence>